<comment type="caution">
    <text evidence="1">The sequence shown here is derived from an EMBL/GenBank/DDBJ whole genome shotgun (WGS) entry which is preliminary data.</text>
</comment>
<dbReference type="EMBL" id="MU970067">
    <property type="protein sequence ID" value="KAK9323026.1"/>
    <property type="molecule type" value="Genomic_DNA"/>
</dbReference>
<evidence type="ECO:0000313" key="1">
    <source>
        <dbReference type="EMBL" id="KAK9323026.1"/>
    </source>
</evidence>
<accession>A0ACC3TPW5</accession>
<keyword evidence="2" id="KW-1185">Reference proteome</keyword>
<dbReference type="Proteomes" id="UP001489719">
    <property type="component" value="Unassembled WGS sequence"/>
</dbReference>
<sequence length="155" mass="18060">MLFEGKHFRGNALVRIGLARKFYGLGQINAERICARLGFYPNIRFHQLTEPDLLAMAKELSAYTIDDEKRQIMRDNLNRKRIAGTYSGRRHAMGYPIRGQRTKRNAQTAKRLNRVFRRGYATDAASEFTSGTWYRYDLPTTYCLPGDIWTNILEF</sequence>
<gene>
    <name evidence="1" type="ORF">V1517DRAFT_321652</name>
</gene>
<evidence type="ECO:0000313" key="2">
    <source>
        <dbReference type="Proteomes" id="UP001489719"/>
    </source>
</evidence>
<name>A0ACC3TPW5_9ASCO</name>
<proteinExistence type="predicted"/>
<reference evidence="2" key="1">
    <citation type="journal article" date="2024" name="Front. Bioeng. Biotechnol.">
        <title>Genome-scale model development and genomic sequencing of the oleaginous clade Lipomyces.</title>
        <authorList>
            <person name="Czajka J.J."/>
            <person name="Han Y."/>
            <person name="Kim J."/>
            <person name="Mondo S.J."/>
            <person name="Hofstad B.A."/>
            <person name="Robles A."/>
            <person name="Haridas S."/>
            <person name="Riley R."/>
            <person name="LaButti K."/>
            <person name="Pangilinan J."/>
            <person name="Andreopoulos W."/>
            <person name="Lipzen A."/>
            <person name="Yan J."/>
            <person name="Wang M."/>
            <person name="Ng V."/>
            <person name="Grigoriev I.V."/>
            <person name="Spatafora J.W."/>
            <person name="Magnuson J.K."/>
            <person name="Baker S.E."/>
            <person name="Pomraning K.R."/>
        </authorList>
    </citation>
    <scope>NUCLEOTIDE SEQUENCE [LARGE SCALE GENOMIC DNA]</scope>
    <source>
        <strain evidence="2">CBS 10300</strain>
    </source>
</reference>
<protein>
    <submittedName>
        <fullName evidence="1">Uncharacterized protein</fullName>
    </submittedName>
</protein>
<organism evidence="1 2">
    <name type="scientific">Lipomyces orientalis</name>
    <dbReference type="NCBI Taxonomy" id="1233043"/>
    <lineage>
        <taxon>Eukaryota</taxon>
        <taxon>Fungi</taxon>
        <taxon>Dikarya</taxon>
        <taxon>Ascomycota</taxon>
        <taxon>Saccharomycotina</taxon>
        <taxon>Lipomycetes</taxon>
        <taxon>Lipomycetales</taxon>
        <taxon>Lipomycetaceae</taxon>
        <taxon>Lipomyces</taxon>
    </lineage>
</organism>